<organism evidence="17 18">
    <name type="scientific">Flavihumibacter solisilvae</name>
    <dbReference type="NCBI Taxonomy" id="1349421"/>
    <lineage>
        <taxon>Bacteria</taxon>
        <taxon>Pseudomonadati</taxon>
        <taxon>Bacteroidota</taxon>
        <taxon>Chitinophagia</taxon>
        <taxon>Chitinophagales</taxon>
        <taxon>Chitinophagaceae</taxon>
        <taxon>Flavihumibacter</taxon>
    </lineage>
</organism>
<gene>
    <name evidence="17" type="ORF">OI18_08560</name>
</gene>
<evidence type="ECO:0000256" key="3">
    <source>
        <dbReference type="ARBA" id="ARBA00005201"/>
    </source>
</evidence>
<dbReference type="NCBIfam" id="TIGR00125">
    <property type="entry name" value="cyt_tran_rel"/>
    <property type="match status" value="1"/>
</dbReference>
<comment type="catalytic activity">
    <reaction evidence="14 15">
        <text>FMN + ATP + H(+) = FAD + diphosphate</text>
        <dbReference type="Rhea" id="RHEA:17237"/>
        <dbReference type="ChEBI" id="CHEBI:15378"/>
        <dbReference type="ChEBI" id="CHEBI:30616"/>
        <dbReference type="ChEBI" id="CHEBI:33019"/>
        <dbReference type="ChEBI" id="CHEBI:57692"/>
        <dbReference type="ChEBI" id="CHEBI:58210"/>
        <dbReference type="EC" id="2.7.7.2"/>
    </reaction>
</comment>
<dbReference type="FunFam" id="3.40.50.620:FF:000021">
    <property type="entry name" value="Riboflavin biosynthesis protein"/>
    <property type="match status" value="1"/>
</dbReference>
<dbReference type="PIRSF" id="PIRSF004491">
    <property type="entry name" value="FAD_Synth"/>
    <property type="match status" value="1"/>
</dbReference>
<dbReference type="Gene3D" id="2.40.30.30">
    <property type="entry name" value="Riboflavin kinase-like"/>
    <property type="match status" value="1"/>
</dbReference>
<proteinExistence type="inferred from homology"/>
<evidence type="ECO:0000256" key="1">
    <source>
        <dbReference type="ARBA" id="ARBA00002121"/>
    </source>
</evidence>
<keyword evidence="12" id="KW-0511">Multifunctional enzyme</keyword>
<evidence type="ECO:0000256" key="11">
    <source>
        <dbReference type="ARBA" id="ARBA00022840"/>
    </source>
</evidence>
<dbReference type="NCBIfam" id="TIGR00083">
    <property type="entry name" value="ribF"/>
    <property type="match status" value="1"/>
</dbReference>
<dbReference type="InterPro" id="IPR015864">
    <property type="entry name" value="FAD_synthase"/>
</dbReference>
<evidence type="ECO:0000256" key="13">
    <source>
        <dbReference type="ARBA" id="ARBA00047880"/>
    </source>
</evidence>
<dbReference type="Proteomes" id="UP000031408">
    <property type="component" value="Unassembled WGS sequence"/>
</dbReference>
<dbReference type="AlphaFoldDB" id="A0A0C1L5X7"/>
<dbReference type="InterPro" id="IPR014729">
    <property type="entry name" value="Rossmann-like_a/b/a_fold"/>
</dbReference>
<keyword evidence="10 15" id="KW-0274">FAD</keyword>
<keyword evidence="4 15" id="KW-0285">Flavoprotein</keyword>
<evidence type="ECO:0000256" key="4">
    <source>
        <dbReference type="ARBA" id="ARBA00022630"/>
    </source>
</evidence>
<sequence>MQVHRNIKDLPIFRNAVITIGTFDGVHLGHCSIIGQLKEVATRVNGETVIITFHPHPRRIVGNEAQPVQLLTSLPEKIHLLRAAGIDHLIVVPFNQEFAAQSPQDYVESFLIRHFNPHTIIIGYDHRFGHNREGDFHLLEAYAEKHAFQLVEIPGKLLEESTISSTRIRQALLQGDSELAANLLGYDYFFEGIVVKGNQLGRTLGFPTANLQLTDNEKLIPANGVYAVTVQRLNQTTELRQHLNGMMNIGVRPTVDGLNRVIEVNIFNFDEDIYGESLQVTLHKRLREEKKFDGLDALKKQLALDREASQSFLAKTS</sequence>
<evidence type="ECO:0000313" key="17">
    <source>
        <dbReference type="EMBL" id="KIC94941.1"/>
    </source>
</evidence>
<evidence type="ECO:0000256" key="15">
    <source>
        <dbReference type="PIRNR" id="PIRNR004491"/>
    </source>
</evidence>
<keyword evidence="11 15" id="KW-0067">ATP-binding</keyword>
<evidence type="ECO:0000256" key="8">
    <source>
        <dbReference type="ARBA" id="ARBA00022741"/>
    </source>
</evidence>
<evidence type="ECO:0000256" key="10">
    <source>
        <dbReference type="ARBA" id="ARBA00022827"/>
    </source>
</evidence>
<comment type="pathway">
    <text evidence="2 15">Cofactor biosynthesis; FAD biosynthesis; FAD from FMN: step 1/1.</text>
</comment>
<dbReference type="GO" id="GO:0003919">
    <property type="term" value="F:FMN adenylyltransferase activity"/>
    <property type="evidence" value="ECO:0007669"/>
    <property type="project" value="UniProtKB-UniRule"/>
</dbReference>
<keyword evidence="7 15" id="KW-0548">Nucleotidyltransferase</keyword>
<dbReference type="STRING" id="1349421.OI18_08560"/>
<keyword evidence="18" id="KW-1185">Reference proteome</keyword>
<evidence type="ECO:0000256" key="6">
    <source>
        <dbReference type="ARBA" id="ARBA00022679"/>
    </source>
</evidence>
<dbReference type="NCBIfam" id="NF004160">
    <property type="entry name" value="PRK05627.1-3"/>
    <property type="match status" value="1"/>
</dbReference>
<dbReference type="GO" id="GO:0005524">
    <property type="term" value="F:ATP binding"/>
    <property type="evidence" value="ECO:0007669"/>
    <property type="project" value="UniProtKB-UniRule"/>
</dbReference>
<keyword evidence="8 15" id="KW-0547">Nucleotide-binding</keyword>
<dbReference type="EMBL" id="JSVC01000009">
    <property type="protein sequence ID" value="KIC94941.1"/>
    <property type="molecule type" value="Genomic_DNA"/>
</dbReference>
<keyword evidence="9 15" id="KW-0418">Kinase</keyword>
<dbReference type="FunFam" id="2.40.30.30:FF:000003">
    <property type="entry name" value="Riboflavin biosynthesis protein"/>
    <property type="match status" value="1"/>
</dbReference>
<evidence type="ECO:0000256" key="14">
    <source>
        <dbReference type="ARBA" id="ARBA00049494"/>
    </source>
</evidence>
<dbReference type="InterPro" id="IPR015865">
    <property type="entry name" value="Riboflavin_kinase_bac/euk"/>
</dbReference>
<name>A0A0C1L5X7_9BACT</name>
<dbReference type="GO" id="GO:0009231">
    <property type="term" value="P:riboflavin biosynthetic process"/>
    <property type="evidence" value="ECO:0007669"/>
    <property type="project" value="InterPro"/>
</dbReference>
<evidence type="ECO:0000259" key="16">
    <source>
        <dbReference type="SMART" id="SM00904"/>
    </source>
</evidence>
<keyword evidence="6 15" id="KW-0808">Transferase</keyword>
<evidence type="ECO:0000256" key="5">
    <source>
        <dbReference type="ARBA" id="ARBA00022643"/>
    </source>
</evidence>
<dbReference type="InterPro" id="IPR004821">
    <property type="entry name" value="Cyt_trans-like"/>
</dbReference>
<dbReference type="UniPathway" id="UPA00276">
    <property type="reaction ID" value="UER00406"/>
</dbReference>
<evidence type="ECO:0000313" key="18">
    <source>
        <dbReference type="Proteomes" id="UP000031408"/>
    </source>
</evidence>
<dbReference type="Gene3D" id="3.40.50.620">
    <property type="entry name" value="HUPs"/>
    <property type="match status" value="1"/>
</dbReference>
<comment type="similarity">
    <text evidence="15">Belongs to the ribF family.</text>
</comment>
<comment type="pathway">
    <text evidence="3 15">Cofactor biosynthesis; FMN biosynthesis; FMN from riboflavin (ATP route): step 1/1.</text>
</comment>
<dbReference type="EC" id="2.7.7.2" evidence="15"/>
<evidence type="ECO:0000256" key="7">
    <source>
        <dbReference type="ARBA" id="ARBA00022695"/>
    </source>
</evidence>
<evidence type="ECO:0000256" key="9">
    <source>
        <dbReference type="ARBA" id="ARBA00022777"/>
    </source>
</evidence>
<dbReference type="CDD" id="cd02064">
    <property type="entry name" value="FAD_synthetase_N"/>
    <property type="match status" value="1"/>
</dbReference>
<dbReference type="SMART" id="SM00904">
    <property type="entry name" value="Flavokinase"/>
    <property type="match status" value="1"/>
</dbReference>
<dbReference type="InterPro" id="IPR002606">
    <property type="entry name" value="Riboflavin_kinase_bac"/>
</dbReference>
<dbReference type="GO" id="GO:0006747">
    <property type="term" value="P:FAD biosynthetic process"/>
    <property type="evidence" value="ECO:0007669"/>
    <property type="project" value="UniProtKB-UniRule"/>
</dbReference>
<dbReference type="SUPFAM" id="SSF82114">
    <property type="entry name" value="Riboflavin kinase-like"/>
    <property type="match status" value="1"/>
</dbReference>
<accession>A0A0C1L5X7</accession>
<dbReference type="InterPro" id="IPR023468">
    <property type="entry name" value="Riboflavin_kinase"/>
</dbReference>
<dbReference type="Pfam" id="PF06574">
    <property type="entry name" value="FAD_syn"/>
    <property type="match status" value="1"/>
</dbReference>
<comment type="caution">
    <text evidence="17">The sequence shown here is derived from an EMBL/GenBank/DDBJ whole genome shotgun (WGS) entry which is preliminary data.</text>
</comment>
<dbReference type="GO" id="GO:0008531">
    <property type="term" value="F:riboflavin kinase activity"/>
    <property type="evidence" value="ECO:0007669"/>
    <property type="project" value="UniProtKB-UniRule"/>
</dbReference>
<dbReference type="SUPFAM" id="SSF52374">
    <property type="entry name" value="Nucleotidylyl transferase"/>
    <property type="match status" value="1"/>
</dbReference>
<evidence type="ECO:0000256" key="12">
    <source>
        <dbReference type="ARBA" id="ARBA00023268"/>
    </source>
</evidence>
<comment type="catalytic activity">
    <reaction evidence="13 15">
        <text>riboflavin + ATP = FMN + ADP + H(+)</text>
        <dbReference type="Rhea" id="RHEA:14357"/>
        <dbReference type="ChEBI" id="CHEBI:15378"/>
        <dbReference type="ChEBI" id="CHEBI:30616"/>
        <dbReference type="ChEBI" id="CHEBI:57986"/>
        <dbReference type="ChEBI" id="CHEBI:58210"/>
        <dbReference type="ChEBI" id="CHEBI:456216"/>
        <dbReference type="EC" id="2.7.1.26"/>
    </reaction>
</comment>
<dbReference type="RefSeq" id="WP_039138989.1">
    <property type="nucleotide sequence ID" value="NZ_JSVC01000009.1"/>
</dbReference>
<protein>
    <recommendedName>
        <fullName evidence="15">Riboflavin biosynthesis protein</fullName>
    </recommendedName>
    <domain>
        <recommendedName>
            <fullName evidence="15">Riboflavin kinase</fullName>
            <ecNumber evidence="15">2.7.1.26</ecNumber>
        </recommendedName>
        <alternativeName>
            <fullName evidence="15">Flavokinase</fullName>
        </alternativeName>
    </domain>
    <domain>
        <recommendedName>
            <fullName evidence="15">FMN adenylyltransferase</fullName>
            <ecNumber evidence="15">2.7.7.2</ecNumber>
        </recommendedName>
        <alternativeName>
            <fullName evidence="15">FAD pyrophosphorylase</fullName>
        </alternativeName>
        <alternativeName>
            <fullName evidence="15">FAD synthase</fullName>
        </alternativeName>
    </domain>
</protein>
<dbReference type="NCBIfam" id="NF004162">
    <property type="entry name" value="PRK05627.1-5"/>
    <property type="match status" value="1"/>
</dbReference>
<dbReference type="InterPro" id="IPR023465">
    <property type="entry name" value="Riboflavin_kinase_dom_sf"/>
</dbReference>
<dbReference type="OrthoDB" id="9803667at2"/>
<keyword evidence="5 15" id="KW-0288">FMN</keyword>
<dbReference type="Pfam" id="PF01687">
    <property type="entry name" value="Flavokinase"/>
    <property type="match status" value="1"/>
</dbReference>
<dbReference type="EC" id="2.7.1.26" evidence="15"/>
<dbReference type="PANTHER" id="PTHR22749:SF6">
    <property type="entry name" value="RIBOFLAVIN KINASE"/>
    <property type="match status" value="1"/>
</dbReference>
<comment type="function">
    <text evidence="1">Catalyzes the phosphorylation of riboflavin to FMN followed by the adenylation of FMN to FAD.</text>
</comment>
<evidence type="ECO:0000256" key="2">
    <source>
        <dbReference type="ARBA" id="ARBA00004726"/>
    </source>
</evidence>
<dbReference type="PANTHER" id="PTHR22749">
    <property type="entry name" value="RIBOFLAVIN KINASE/FMN ADENYLYLTRANSFERASE"/>
    <property type="match status" value="1"/>
</dbReference>
<reference evidence="17 18" key="1">
    <citation type="submission" date="2014-11" db="EMBL/GenBank/DDBJ databases">
        <title>Genome sequence of Flavihumibacter solisilvae 3-3.</title>
        <authorList>
            <person name="Zhou G."/>
            <person name="Li M."/>
            <person name="Wang G."/>
        </authorList>
    </citation>
    <scope>NUCLEOTIDE SEQUENCE [LARGE SCALE GENOMIC DNA]</scope>
    <source>
        <strain evidence="17 18">3-3</strain>
    </source>
</reference>
<dbReference type="GO" id="GO:0009398">
    <property type="term" value="P:FMN biosynthetic process"/>
    <property type="evidence" value="ECO:0007669"/>
    <property type="project" value="UniProtKB-UniRule"/>
</dbReference>
<feature type="domain" description="Riboflavin kinase" evidence="16">
    <location>
        <begin position="183"/>
        <end position="314"/>
    </location>
</feature>
<dbReference type="UniPathway" id="UPA00277">
    <property type="reaction ID" value="UER00407"/>
</dbReference>